<evidence type="ECO:0000313" key="1">
    <source>
        <dbReference type="EMBL" id="OOZ37070.1"/>
    </source>
</evidence>
<sequence length="67" mass="7634">MENTALLVLVVLKVCQERRATQLLALEVYEDHKVQLALKERRATQLLVLEVYEAQQARLALKESVAS</sequence>
<dbReference type="EMBL" id="MPRK01000294">
    <property type="protein sequence ID" value="OOZ37070.1"/>
    <property type="molecule type" value="Genomic_DNA"/>
</dbReference>
<organism evidence="1 2">
    <name type="scientific">Solemya elarraichensis gill symbiont</name>
    <dbReference type="NCBI Taxonomy" id="1918949"/>
    <lineage>
        <taxon>Bacteria</taxon>
        <taxon>Pseudomonadati</taxon>
        <taxon>Pseudomonadota</taxon>
        <taxon>Gammaproteobacteria</taxon>
        <taxon>sulfur-oxidizing symbionts</taxon>
    </lineage>
</organism>
<gene>
    <name evidence="1" type="ORF">BOW52_10405</name>
</gene>
<reference evidence="1 2" key="1">
    <citation type="submission" date="2016-11" db="EMBL/GenBank/DDBJ databases">
        <title>Mixed transmission modes and dynamic genome evolution in an obligate animal-bacterial symbiosis.</title>
        <authorList>
            <person name="Russell S.L."/>
            <person name="Corbett-Detig R.B."/>
            <person name="Cavanaugh C.M."/>
        </authorList>
    </citation>
    <scope>NUCLEOTIDE SEQUENCE [LARGE SCALE GENOMIC DNA]</scope>
    <source>
        <strain evidence="1">Sp-SM6</strain>
    </source>
</reference>
<evidence type="ECO:0000313" key="2">
    <source>
        <dbReference type="Proteomes" id="UP000190198"/>
    </source>
</evidence>
<protein>
    <submittedName>
        <fullName evidence="1">Uncharacterized protein</fullName>
    </submittedName>
</protein>
<feature type="non-terminal residue" evidence="1">
    <location>
        <position position="67"/>
    </location>
</feature>
<comment type="caution">
    <text evidence="1">The sequence shown here is derived from an EMBL/GenBank/DDBJ whole genome shotgun (WGS) entry which is preliminary data.</text>
</comment>
<accession>A0A1T2KWE7</accession>
<dbReference type="AlphaFoldDB" id="A0A1T2KWE7"/>
<keyword evidence="2" id="KW-1185">Reference proteome</keyword>
<dbReference type="RefSeq" id="WP_217349039.1">
    <property type="nucleotide sequence ID" value="NZ_MPRK01000294.1"/>
</dbReference>
<dbReference type="Proteomes" id="UP000190198">
    <property type="component" value="Unassembled WGS sequence"/>
</dbReference>
<name>A0A1T2KWE7_9GAMM</name>
<proteinExistence type="predicted"/>